<evidence type="ECO:0000256" key="1">
    <source>
        <dbReference type="ARBA" id="ARBA00004442"/>
    </source>
</evidence>
<accession>A0A5N8XG16</accession>
<feature type="region of interest" description="Disordered" evidence="5">
    <location>
        <begin position="385"/>
        <end position="407"/>
    </location>
</feature>
<dbReference type="PROSITE" id="PS51123">
    <property type="entry name" value="OMPA_2"/>
    <property type="match status" value="1"/>
</dbReference>
<evidence type="ECO:0000256" key="4">
    <source>
        <dbReference type="PROSITE-ProRule" id="PRU00473"/>
    </source>
</evidence>
<dbReference type="Pfam" id="PF00691">
    <property type="entry name" value="OmpA"/>
    <property type="match status" value="1"/>
</dbReference>
<dbReference type="Gene3D" id="3.30.1330.60">
    <property type="entry name" value="OmpA-like domain"/>
    <property type="match status" value="1"/>
</dbReference>
<dbReference type="InterPro" id="IPR006664">
    <property type="entry name" value="OMP_bac"/>
</dbReference>
<reference evidence="7 8" key="1">
    <citation type="submission" date="2019-07" db="EMBL/GenBank/DDBJ databases">
        <title>New species of Amycolatopsis and Streptomyces.</title>
        <authorList>
            <person name="Duangmal K."/>
            <person name="Teo W.F.A."/>
            <person name="Lipun K."/>
        </authorList>
    </citation>
    <scope>NUCLEOTIDE SEQUENCE [LARGE SCALE GENOMIC DNA]</scope>
    <source>
        <strain evidence="7 8">NBRC 106415</strain>
    </source>
</reference>
<dbReference type="OrthoDB" id="3690556at2"/>
<evidence type="ECO:0000256" key="3">
    <source>
        <dbReference type="ARBA" id="ARBA00023237"/>
    </source>
</evidence>
<dbReference type="InterPro" id="IPR036465">
    <property type="entry name" value="vWFA_dom_sf"/>
</dbReference>
<evidence type="ECO:0000259" key="6">
    <source>
        <dbReference type="PROSITE" id="PS51123"/>
    </source>
</evidence>
<dbReference type="PANTHER" id="PTHR30329">
    <property type="entry name" value="STATOR ELEMENT OF FLAGELLAR MOTOR COMPLEX"/>
    <property type="match status" value="1"/>
</dbReference>
<dbReference type="Gene3D" id="3.40.50.410">
    <property type="entry name" value="von Willebrand factor, type A domain"/>
    <property type="match status" value="1"/>
</dbReference>
<evidence type="ECO:0000256" key="5">
    <source>
        <dbReference type="SAM" id="MobiDB-lite"/>
    </source>
</evidence>
<evidence type="ECO:0000313" key="7">
    <source>
        <dbReference type="EMBL" id="MPY57495.1"/>
    </source>
</evidence>
<comment type="subcellular location">
    <subcellularLocation>
        <location evidence="1">Cell outer membrane</location>
    </subcellularLocation>
</comment>
<name>A0A5N8XG16_9ACTN</name>
<sequence length="421" mass="43905">MNASSAADGRRRASRTAVGLCALLALTGSLTTSCAPSAEYDPAAACVWMAEMPTEAARHGQTAILVDSSASVRGTKPSAEGVDYTDAISPLLAKMIERGDTVSVGTFGGNSGKVTWTARKQSAAWKASDPNPGNQQENRDAAAECLTGHVAEAESKLPAHGGTDVLAAMAAGAAGLGDADGRERRLLVLTDGLSTTGCADLREAGFRDEPEIKAIARVCDAREEIPALREVDVTFVGLAQSATDTPAAKPAQRNWLAELWTTLCEEGGGSCTVQDTPVDTAAAPSGKDPAPAEPVVRYGEDGVRTYSLPGAALFDTNSSRVRPKAVPMLTDIAVSARTLDLDRVVVKGYVDPRGTSGNNKQLSQARADAVRDVLVDLGVSPVEAEGEGLARDCPEESGSAGTSDEERLQCRRRVDIEIIEK</sequence>
<proteinExistence type="predicted"/>
<dbReference type="InterPro" id="IPR006665">
    <property type="entry name" value="OmpA-like"/>
</dbReference>
<keyword evidence="2 4" id="KW-0472">Membrane</keyword>
<keyword evidence="3" id="KW-0998">Cell outer membrane</keyword>
<keyword evidence="8" id="KW-1185">Reference proteome</keyword>
<gene>
    <name evidence="7" type="ORF">FNH08_10080</name>
</gene>
<dbReference type="SUPFAM" id="SSF53300">
    <property type="entry name" value="vWA-like"/>
    <property type="match status" value="1"/>
</dbReference>
<evidence type="ECO:0000313" key="8">
    <source>
        <dbReference type="Proteomes" id="UP000400924"/>
    </source>
</evidence>
<dbReference type="AlphaFoldDB" id="A0A5N8XG16"/>
<dbReference type="RefSeq" id="WP_152771092.1">
    <property type="nucleotide sequence ID" value="NZ_VJZC01000046.1"/>
</dbReference>
<feature type="domain" description="OmpA-like" evidence="6">
    <location>
        <begin position="301"/>
        <end position="421"/>
    </location>
</feature>
<dbReference type="SUPFAM" id="SSF103088">
    <property type="entry name" value="OmpA-like"/>
    <property type="match status" value="1"/>
</dbReference>
<protein>
    <submittedName>
        <fullName evidence="7">OmpA family protein</fullName>
    </submittedName>
</protein>
<dbReference type="InterPro" id="IPR050330">
    <property type="entry name" value="Bact_OuterMem_StrucFunc"/>
</dbReference>
<dbReference type="GO" id="GO:0009279">
    <property type="term" value="C:cell outer membrane"/>
    <property type="evidence" value="ECO:0007669"/>
    <property type="project" value="UniProtKB-SubCell"/>
</dbReference>
<dbReference type="Proteomes" id="UP000400924">
    <property type="component" value="Unassembled WGS sequence"/>
</dbReference>
<dbReference type="PANTHER" id="PTHR30329:SF21">
    <property type="entry name" value="LIPOPROTEIN YIAD-RELATED"/>
    <property type="match status" value="1"/>
</dbReference>
<dbReference type="CDD" id="cd07185">
    <property type="entry name" value="OmpA_C-like"/>
    <property type="match status" value="1"/>
</dbReference>
<organism evidence="7 8">
    <name type="scientific">Streptomyces spongiae</name>
    <dbReference type="NCBI Taxonomy" id="565072"/>
    <lineage>
        <taxon>Bacteria</taxon>
        <taxon>Bacillati</taxon>
        <taxon>Actinomycetota</taxon>
        <taxon>Actinomycetes</taxon>
        <taxon>Kitasatosporales</taxon>
        <taxon>Streptomycetaceae</taxon>
        <taxon>Streptomyces</taxon>
    </lineage>
</organism>
<evidence type="ECO:0000256" key="2">
    <source>
        <dbReference type="ARBA" id="ARBA00023136"/>
    </source>
</evidence>
<dbReference type="InterPro" id="IPR036737">
    <property type="entry name" value="OmpA-like_sf"/>
</dbReference>
<dbReference type="PRINTS" id="PR01021">
    <property type="entry name" value="OMPADOMAIN"/>
</dbReference>
<dbReference type="EMBL" id="VJZC01000046">
    <property type="protein sequence ID" value="MPY57495.1"/>
    <property type="molecule type" value="Genomic_DNA"/>
</dbReference>
<comment type="caution">
    <text evidence="7">The sequence shown here is derived from an EMBL/GenBank/DDBJ whole genome shotgun (WGS) entry which is preliminary data.</text>
</comment>